<dbReference type="CDD" id="cd04301">
    <property type="entry name" value="NAT_SF"/>
    <property type="match status" value="1"/>
</dbReference>
<dbReference type="EMBL" id="VNHY01000002">
    <property type="protein sequence ID" value="TYP93992.1"/>
    <property type="molecule type" value="Genomic_DNA"/>
</dbReference>
<accession>A0A5D3YKB6</accession>
<dbReference type="OrthoDB" id="9792240at2"/>
<dbReference type="Pfam" id="PF13581">
    <property type="entry name" value="HATPase_c_2"/>
    <property type="match status" value="1"/>
</dbReference>
<evidence type="ECO:0000313" key="2">
    <source>
        <dbReference type="EMBL" id="TYP93992.1"/>
    </source>
</evidence>
<dbReference type="Pfam" id="PF00583">
    <property type="entry name" value="Acetyltransf_1"/>
    <property type="match status" value="1"/>
</dbReference>
<dbReference type="RefSeq" id="WP_148899022.1">
    <property type="nucleotide sequence ID" value="NZ_VNHY01000002.1"/>
</dbReference>
<evidence type="ECO:0000313" key="3">
    <source>
        <dbReference type="Proteomes" id="UP000324595"/>
    </source>
</evidence>
<dbReference type="InterPro" id="IPR000182">
    <property type="entry name" value="GNAT_dom"/>
</dbReference>
<keyword evidence="3" id="KW-1185">Reference proteome</keyword>
<feature type="domain" description="N-acetyltransferase" evidence="1">
    <location>
        <begin position="170"/>
        <end position="335"/>
    </location>
</feature>
<comment type="caution">
    <text evidence="2">The sequence shown here is derived from an EMBL/GenBank/DDBJ whole genome shotgun (WGS) entry which is preliminary data.</text>
</comment>
<protein>
    <submittedName>
        <fullName evidence="2">Anti-sigma regulatory factor (Ser/Thr protein kinase)</fullName>
    </submittedName>
</protein>
<gene>
    <name evidence="2" type="ORF">LX73_1710</name>
</gene>
<dbReference type="PROSITE" id="PS51186">
    <property type="entry name" value="GNAT"/>
    <property type="match status" value="1"/>
</dbReference>
<proteinExistence type="predicted"/>
<dbReference type="Proteomes" id="UP000324595">
    <property type="component" value="Unassembled WGS sequence"/>
</dbReference>
<dbReference type="InterPro" id="IPR036890">
    <property type="entry name" value="HATPase_C_sf"/>
</dbReference>
<reference evidence="2 3" key="1">
    <citation type="submission" date="2019-07" db="EMBL/GenBank/DDBJ databases">
        <title>Genomic Encyclopedia of Archaeal and Bacterial Type Strains, Phase II (KMG-II): from individual species to whole genera.</title>
        <authorList>
            <person name="Goeker M."/>
        </authorList>
    </citation>
    <scope>NUCLEOTIDE SEQUENCE [LARGE SCALE GENOMIC DNA]</scope>
    <source>
        <strain evidence="2 3">DSM 21935</strain>
    </source>
</reference>
<dbReference type="AlphaFoldDB" id="A0A5D3YKB6"/>
<name>A0A5D3YKB6_9BACT</name>
<dbReference type="SUPFAM" id="SSF55729">
    <property type="entry name" value="Acyl-CoA N-acyltransferases (Nat)"/>
    <property type="match status" value="1"/>
</dbReference>
<dbReference type="InterPro" id="IPR016181">
    <property type="entry name" value="Acyl_CoA_acyltransferase"/>
</dbReference>
<sequence length="497" mass="56763">MDAKFEISTDEQIINPVCDFTYSWGVNCGLSKGEALRFSVAVSELITDVILFAFPGDSKENFEIEFSHTFSNVEIVVSEMGEPFDPDRHTYDVQKVRDEDDFDGAGFLLMKSFSDEFSFINKGKEGKEFRIAKNIQIHDIDELLLQSAEEREAEIRDEEDQDPHIKIENFTVDRIKHTDAEDISKLFYRTYGYTYNKEDLYLPKKVEESVLAKDKLGVIARKQDNEAIGYFGVNPKDNSDIAEVAEAVVSPKYRRNGVMSSMMDRLIEIAKSKQLTMLLGEAVTIHPVSQKVNNKFGYKTTAIELASSINVKYKGFDEDYPQPVSIALDFLPLIQPSKKAVYLPEKYNEIILDTYDELGMDVDPKETESYQLADKSDIDLEIDYSSSSSLIIVKKYGNDFLTVLSDMVDSLEEKSPKTILLDLPLENRATPQQFLDITSLNFIYSGLLPQYHFNTDYLRLQKVYAGIDFNIIDIYSDFGKKIKSLIADEYHSNSKER</sequence>
<dbReference type="GO" id="GO:0016747">
    <property type="term" value="F:acyltransferase activity, transferring groups other than amino-acyl groups"/>
    <property type="evidence" value="ECO:0007669"/>
    <property type="project" value="InterPro"/>
</dbReference>
<organism evidence="2 3">
    <name type="scientific">Fodinibius salinus</name>
    <dbReference type="NCBI Taxonomy" id="860790"/>
    <lineage>
        <taxon>Bacteria</taxon>
        <taxon>Pseudomonadati</taxon>
        <taxon>Balneolota</taxon>
        <taxon>Balneolia</taxon>
        <taxon>Balneolales</taxon>
        <taxon>Balneolaceae</taxon>
        <taxon>Fodinibius</taxon>
    </lineage>
</organism>
<evidence type="ECO:0000259" key="1">
    <source>
        <dbReference type="PROSITE" id="PS51186"/>
    </source>
</evidence>
<dbReference type="Gene3D" id="3.40.630.30">
    <property type="match status" value="1"/>
</dbReference>
<dbReference type="CDD" id="cd16936">
    <property type="entry name" value="HATPase_RsbW-like"/>
    <property type="match status" value="1"/>
</dbReference>
<dbReference type="InterPro" id="IPR003594">
    <property type="entry name" value="HATPase_dom"/>
</dbReference>
<dbReference type="Gene3D" id="3.30.565.10">
    <property type="entry name" value="Histidine kinase-like ATPase, C-terminal domain"/>
    <property type="match status" value="1"/>
</dbReference>